<dbReference type="PANTHER" id="PTHR12718:SF2">
    <property type="entry name" value="SPLICEOSOME-ASSOCIATED PROTEIN CWC15 HOMOLOG"/>
    <property type="match status" value="1"/>
</dbReference>
<evidence type="ECO:0000256" key="5">
    <source>
        <dbReference type="ARBA" id="ARBA00023187"/>
    </source>
</evidence>
<dbReference type="OrthoDB" id="30179at2759"/>
<organism evidence="7 8">
    <name type="scientific">Nadsonia fulvescens var. elongata DSM 6958</name>
    <dbReference type="NCBI Taxonomy" id="857566"/>
    <lineage>
        <taxon>Eukaryota</taxon>
        <taxon>Fungi</taxon>
        <taxon>Dikarya</taxon>
        <taxon>Ascomycota</taxon>
        <taxon>Saccharomycotina</taxon>
        <taxon>Dipodascomycetes</taxon>
        <taxon>Dipodascales</taxon>
        <taxon>Dipodascales incertae sedis</taxon>
        <taxon>Nadsonia</taxon>
    </lineage>
</organism>
<sequence>MAVSQDQDQDIMSSDDDAVPQPRVALLKNEASQEGEKEDDYYEEEDEVDDQVEDQDEDEDDSEDETVALMRELEKIKQERALEKERLDREQKQREIAFSNPLLNDGSSLTISDSFVVKRRWDDDTMFKNQAQRGANDDPKSFINDTLRSDFHRKFLNKYIR</sequence>
<evidence type="ECO:0000256" key="3">
    <source>
        <dbReference type="ARBA" id="ARBA00020693"/>
    </source>
</evidence>
<feature type="region of interest" description="Disordered" evidence="6">
    <location>
        <begin position="1"/>
        <end position="64"/>
    </location>
</feature>
<keyword evidence="5" id="KW-0508">mRNA splicing</keyword>
<feature type="compositionally biased region" description="Acidic residues" evidence="6">
    <location>
        <begin position="7"/>
        <end position="18"/>
    </location>
</feature>
<evidence type="ECO:0000256" key="6">
    <source>
        <dbReference type="SAM" id="MobiDB-lite"/>
    </source>
</evidence>
<dbReference type="GO" id="GO:0071014">
    <property type="term" value="C:post-mRNA release spliceosomal complex"/>
    <property type="evidence" value="ECO:0007669"/>
    <property type="project" value="EnsemblFungi"/>
</dbReference>
<accession>A0A1E3PJT6</accession>
<comment type="similarity">
    <text evidence="2">Belongs to the CWC15 family.</text>
</comment>
<protein>
    <recommendedName>
        <fullName evidence="3">Pre-mRNA-splicing factor CWC15</fullName>
    </recommendedName>
</protein>
<dbReference type="EMBL" id="KV454409">
    <property type="protein sequence ID" value="ODQ65570.1"/>
    <property type="molecule type" value="Genomic_DNA"/>
</dbReference>
<proteinExistence type="inferred from homology"/>
<feature type="compositionally biased region" description="Acidic residues" evidence="6">
    <location>
        <begin position="36"/>
        <end position="64"/>
    </location>
</feature>
<dbReference type="GO" id="GO:0071013">
    <property type="term" value="C:catalytic step 2 spliceosome"/>
    <property type="evidence" value="ECO:0007669"/>
    <property type="project" value="TreeGrafter"/>
</dbReference>
<comment type="function">
    <text evidence="1">Involved in pre-mRNA splicing.</text>
</comment>
<dbReference type="GO" id="GO:0000974">
    <property type="term" value="C:Prp19 complex"/>
    <property type="evidence" value="ECO:0007669"/>
    <property type="project" value="EnsemblFungi"/>
</dbReference>
<reference evidence="7 8" key="1">
    <citation type="journal article" date="2016" name="Proc. Natl. Acad. Sci. U.S.A.">
        <title>Comparative genomics of biotechnologically important yeasts.</title>
        <authorList>
            <person name="Riley R."/>
            <person name="Haridas S."/>
            <person name="Wolfe K.H."/>
            <person name="Lopes M.R."/>
            <person name="Hittinger C.T."/>
            <person name="Goeker M."/>
            <person name="Salamov A.A."/>
            <person name="Wisecaver J.H."/>
            <person name="Long T.M."/>
            <person name="Calvey C.H."/>
            <person name="Aerts A.L."/>
            <person name="Barry K.W."/>
            <person name="Choi C."/>
            <person name="Clum A."/>
            <person name="Coughlan A.Y."/>
            <person name="Deshpande S."/>
            <person name="Douglass A.P."/>
            <person name="Hanson S.J."/>
            <person name="Klenk H.-P."/>
            <person name="LaButti K.M."/>
            <person name="Lapidus A."/>
            <person name="Lindquist E.A."/>
            <person name="Lipzen A.M."/>
            <person name="Meier-Kolthoff J.P."/>
            <person name="Ohm R.A."/>
            <person name="Otillar R.P."/>
            <person name="Pangilinan J.L."/>
            <person name="Peng Y."/>
            <person name="Rokas A."/>
            <person name="Rosa C.A."/>
            <person name="Scheuner C."/>
            <person name="Sibirny A.A."/>
            <person name="Slot J.C."/>
            <person name="Stielow J.B."/>
            <person name="Sun H."/>
            <person name="Kurtzman C.P."/>
            <person name="Blackwell M."/>
            <person name="Grigoriev I.V."/>
            <person name="Jeffries T.W."/>
        </authorList>
    </citation>
    <scope>NUCLEOTIDE SEQUENCE [LARGE SCALE GENOMIC DNA]</scope>
    <source>
        <strain evidence="7 8">DSM 6958</strain>
    </source>
</reference>
<name>A0A1E3PJT6_9ASCO</name>
<evidence type="ECO:0000313" key="7">
    <source>
        <dbReference type="EMBL" id="ODQ65570.1"/>
    </source>
</evidence>
<dbReference type="Pfam" id="PF04889">
    <property type="entry name" value="Cwf_Cwc_15"/>
    <property type="match status" value="1"/>
</dbReference>
<evidence type="ECO:0000256" key="2">
    <source>
        <dbReference type="ARBA" id="ARBA00006644"/>
    </source>
</evidence>
<evidence type="ECO:0000313" key="8">
    <source>
        <dbReference type="Proteomes" id="UP000095009"/>
    </source>
</evidence>
<evidence type="ECO:0000256" key="1">
    <source>
        <dbReference type="ARBA" id="ARBA00003777"/>
    </source>
</evidence>
<keyword evidence="4" id="KW-0507">mRNA processing</keyword>
<dbReference type="Proteomes" id="UP000095009">
    <property type="component" value="Unassembled WGS sequence"/>
</dbReference>
<dbReference type="PANTHER" id="PTHR12718">
    <property type="entry name" value="CELL CYCLE CONTROL PROTEIN CWF15"/>
    <property type="match status" value="1"/>
</dbReference>
<dbReference type="AlphaFoldDB" id="A0A1E3PJT6"/>
<gene>
    <name evidence="7" type="ORF">NADFUDRAFT_82602</name>
</gene>
<dbReference type="GO" id="GO:0045292">
    <property type="term" value="P:mRNA cis splicing, via spliceosome"/>
    <property type="evidence" value="ECO:0007669"/>
    <property type="project" value="TreeGrafter"/>
</dbReference>
<dbReference type="STRING" id="857566.A0A1E3PJT6"/>
<keyword evidence="8" id="KW-1185">Reference proteome</keyword>
<dbReference type="InterPro" id="IPR006973">
    <property type="entry name" value="Cwf_Cwc_15"/>
</dbReference>
<evidence type="ECO:0000256" key="4">
    <source>
        <dbReference type="ARBA" id="ARBA00022664"/>
    </source>
</evidence>
<dbReference type="GO" id="GO:0003723">
    <property type="term" value="F:RNA binding"/>
    <property type="evidence" value="ECO:0007669"/>
    <property type="project" value="EnsemblFungi"/>
</dbReference>